<dbReference type="OrthoDB" id="11869at10239"/>
<evidence type="ECO:0000313" key="1">
    <source>
        <dbReference type="EMBL" id="AFQ22185.1"/>
    </source>
</evidence>
<gene>
    <name evidence="1" type="ORF">My1_026</name>
</gene>
<organism evidence="1 2">
    <name type="scientific">Pectobacterium phage My1</name>
    <dbReference type="NCBI Taxonomy" id="1204539"/>
    <lineage>
        <taxon>Viruses</taxon>
        <taxon>Duplodnaviria</taxon>
        <taxon>Heunggongvirae</taxon>
        <taxon>Uroviricota</taxon>
        <taxon>Caudoviricetes</taxon>
        <taxon>Demerecviridae</taxon>
        <taxon>Mccorquodalevirinae</taxon>
        <taxon>Myunavirus</taxon>
        <taxon>Myunavirus My1</taxon>
    </lineage>
</organism>
<evidence type="ECO:0000313" key="2">
    <source>
        <dbReference type="Proteomes" id="UP000006280"/>
    </source>
</evidence>
<accession>J9QGQ2</accession>
<protein>
    <submittedName>
        <fullName evidence="1">Uncharacterized protein</fullName>
    </submittedName>
</protein>
<dbReference type="RefSeq" id="YP_006906278.1">
    <property type="nucleotide sequence ID" value="NC_018837.1"/>
</dbReference>
<sequence length="139" mass="16502">MNSIEDALKFPIHRFTKKDGSINRRKVLTLDPEHRQQALNFIFICKSIEVHGRFFNYARTKFTRTDLLVEIWCPDHQGYFKQQARVHMNGHGCPKCAHKIISRETEYGTFDVPASMHQYRIEGNKIIWFNKTNTKEFEL</sequence>
<proteinExistence type="predicted"/>
<reference evidence="1 2" key="1">
    <citation type="journal article" date="2012" name="J. Virol.">
        <title>Complete Genome Sequence of Pectobacterium carotovorum subsp. carotovorum Bacteriophage My1.</title>
        <authorList>
            <person name="Lee D.H."/>
            <person name="Lee J.H."/>
            <person name="Shin H."/>
            <person name="Ji S."/>
            <person name="Roh E."/>
            <person name="Jung K."/>
            <person name="Ryu S."/>
            <person name="Choi J."/>
            <person name="Heu S."/>
        </authorList>
    </citation>
    <scope>NUCLEOTIDE SEQUENCE [LARGE SCALE GENOMIC DNA]</scope>
</reference>
<dbReference type="Proteomes" id="UP000006280">
    <property type="component" value="Segment"/>
</dbReference>
<name>J9QGQ2_9CAUD</name>
<dbReference type="GeneID" id="13826728"/>
<keyword evidence="2" id="KW-1185">Reference proteome</keyword>
<dbReference type="KEGG" id="vg:13826728"/>
<dbReference type="EMBL" id="JX195166">
    <property type="protein sequence ID" value="AFQ22185.1"/>
    <property type="molecule type" value="Genomic_DNA"/>
</dbReference>